<dbReference type="STRING" id="1737425.GCA_900049755_00143"/>
<feature type="compositionally biased region" description="Low complexity" evidence="1">
    <location>
        <begin position="122"/>
        <end position="132"/>
    </location>
</feature>
<evidence type="ECO:0000313" key="2">
    <source>
        <dbReference type="EMBL" id="AWT25941.1"/>
    </source>
</evidence>
<protein>
    <submittedName>
        <fullName evidence="2">Uncharacterized protein</fullName>
    </submittedName>
</protein>
<gene>
    <name evidence="2" type="ORF">Csp1_11410</name>
</gene>
<reference evidence="3" key="1">
    <citation type="submission" date="2017-11" db="EMBL/GenBank/DDBJ databases">
        <title>Otitis media/interna in a cat caused by the recently described species Corynebacterium provencense.</title>
        <authorList>
            <person name="Kittl S."/>
            <person name="Brodard I."/>
            <person name="Rychener L."/>
            <person name="Jores J."/>
            <person name="Roosje P."/>
            <person name="Gobeli Brawand S."/>
        </authorList>
    </citation>
    <scope>NUCLEOTIDE SEQUENCE [LARGE SCALE GENOMIC DNA]</scope>
    <source>
        <strain evidence="3">17KM38</strain>
    </source>
</reference>
<dbReference type="Proteomes" id="UP000247696">
    <property type="component" value="Chromosome"/>
</dbReference>
<feature type="region of interest" description="Disordered" evidence="1">
    <location>
        <begin position="115"/>
        <end position="140"/>
    </location>
</feature>
<evidence type="ECO:0000256" key="1">
    <source>
        <dbReference type="SAM" id="MobiDB-lite"/>
    </source>
</evidence>
<name>A0A2Z3YQM3_9CORY</name>
<evidence type="ECO:0000313" key="3">
    <source>
        <dbReference type="Proteomes" id="UP000247696"/>
    </source>
</evidence>
<dbReference type="AlphaFoldDB" id="A0A2Z3YQM3"/>
<dbReference type="OrthoDB" id="4399895at2"/>
<dbReference type="EMBL" id="CP024988">
    <property type="protein sequence ID" value="AWT25941.1"/>
    <property type="molecule type" value="Genomic_DNA"/>
</dbReference>
<sequence>MLYGEVRSSSVVGEMTVYPLHRAELRLADIDLRGRPYAERCAVDEAVRTRGAAYLARFRHTTELSWRMPVLFAEALQDGRMTIDHFDTVWRRLDRHPGVRARIDAGHHGICHGGTEGGTVDGAESGASSGAGLPEPENGRSLHIDQVVEKEVLDWMRGVPRTSSADHTPDRQGPGLVLTVHRLGTVVDRAADEAVGDLAGHR</sequence>
<accession>A0A2Z3YQM3</accession>
<organism evidence="2 3">
    <name type="scientific">Corynebacterium provencense</name>
    <dbReference type="NCBI Taxonomy" id="1737425"/>
    <lineage>
        <taxon>Bacteria</taxon>
        <taxon>Bacillati</taxon>
        <taxon>Actinomycetota</taxon>
        <taxon>Actinomycetes</taxon>
        <taxon>Mycobacteriales</taxon>
        <taxon>Corynebacteriaceae</taxon>
        <taxon>Corynebacterium</taxon>
    </lineage>
</organism>
<keyword evidence="3" id="KW-1185">Reference proteome</keyword>
<proteinExistence type="predicted"/>
<dbReference type="KEGG" id="cpre:Csp1_11410"/>